<feature type="domain" description="C1q" evidence="4">
    <location>
        <begin position="15"/>
        <end position="157"/>
    </location>
</feature>
<name>A0AAW0N0M7_9GOBI</name>
<proteinExistence type="predicted"/>
<evidence type="ECO:0000256" key="3">
    <source>
        <dbReference type="ARBA" id="ARBA00022729"/>
    </source>
</evidence>
<dbReference type="PRINTS" id="PR00007">
    <property type="entry name" value="COMPLEMNTC1Q"/>
</dbReference>
<evidence type="ECO:0000256" key="1">
    <source>
        <dbReference type="ARBA" id="ARBA00004613"/>
    </source>
</evidence>
<protein>
    <recommendedName>
        <fullName evidence="4">C1q domain-containing protein</fullName>
    </recommendedName>
</protein>
<evidence type="ECO:0000313" key="5">
    <source>
        <dbReference type="EMBL" id="KAK7883865.1"/>
    </source>
</evidence>
<dbReference type="Pfam" id="PF00386">
    <property type="entry name" value="C1q"/>
    <property type="match status" value="1"/>
</dbReference>
<evidence type="ECO:0000313" key="6">
    <source>
        <dbReference type="Proteomes" id="UP001460270"/>
    </source>
</evidence>
<sequence length="228" mass="24849">MKNIKPQLAALWRERTVGQVAFSASLVGSGSGVTLGPFNRFTPLAFKHVFSNIGNAYNPNTGVFTAPVKGAYHFELYAGAPGQARPTGAVLMKNGARTVIAYEHQTNGFSAAANGATLLLEANEAVYVQLWPTCIIFDNLNYHSSFSGHLLFPMSLHWLPVAQRIDFKTALLVFKSLYGQAPKYISDMLVLHEPSRTLRTSGTGLLLVPRVRTKHGPESGLNMDQSQD</sequence>
<gene>
    <name evidence="5" type="ORF">WMY93_026988</name>
</gene>
<organism evidence="5 6">
    <name type="scientific">Mugilogobius chulae</name>
    <name type="common">yellowstripe goby</name>
    <dbReference type="NCBI Taxonomy" id="88201"/>
    <lineage>
        <taxon>Eukaryota</taxon>
        <taxon>Metazoa</taxon>
        <taxon>Chordata</taxon>
        <taxon>Craniata</taxon>
        <taxon>Vertebrata</taxon>
        <taxon>Euteleostomi</taxon>
        <taxon>Actinopterygii</taxon>
        <taxon>Neopterygii</taxon>
        <taxon>Teleostei</taxon>
        <taxon>Neoteleostei</taxon>
        <taxon>Acanthomorphata</taxon>
        <taxon>Gobiaria</taxon>
        <taxon>Gobiiformes</taxon>
        <taxon>Gobioidei</taxon>
        <taxon>Gobiidae</taxon>
        <taxon>Gobionellinae</taxon>
        <taxon>Mugilogobius</taxon>
    </lineage>
</organism>
<keyword evidence="2" id="KW-0964">Secreted</keyword>
<keyword evidence="3" id="KW-0732">Signal</keyword>
<dbReference type="InterPro" id="IPR050822">
    <property type="entry name" value="Cerebellin_Synaptic_Org"/>
</dbReference>
<comment type="subcellular location">
    <subcellularLocation>
        <location evidence="1">Secreted</location>
    </subcellularLocation>
</comment>
<dbReference type="Proteomes" id="UP001460270">
    <property type="component" value="Unassembled WGS sequence"/>
</dbReference>
<dbReference type="GO" id="GO:0005576">
    <property type="term" value="C:extracellular region"/>
    <property type="evidence" value="ECO:0007669"/>
    <property type="project" value="UniProtKB-SubCell"/>
</dbReference>
<dbReference type="AlphaFoldDB" id="A0AAW0N0M7"/>
<dbReference type="SMART" id="SM00110">
    <property type="entry name" value="C1Q"/>
    <property type="match status" value="1"/>
</dbReference>
<dbReference type="InterPro" id="IPR008983">
    <property type="entry name" value="Tumour_necrosis_fac-like_dom"/>
</dbReference>
<dbReference type="PANTHER" id="PTHR22923:SF102">
    <property type="entry name" value="CEREBELLIN 13-RELATED"/>
    <property type="match status" value="1"/>
</dbReference>
<dbReference type="Gene3D" id="2.60.120.40">
    <property type="match status" value="1"/>
</dbReference>
<dbReference type="SUPFAM" id="SSF49842">
    <property type="entry name" value="TNF-like"/>
    <property type="match status" value="1"/>
</dbReference>
<dbReference type="PANTHER" id="PTHR22923">
    <property type="entry name" value="CEREBELLIN-RELATED"/>
    <property type="match status" value="1"/>
</dbReference>
<evidence type="ECO:0000259" key="4">
    <source>
        <dbReference type="PROSITE" id="PS50871"/>
    </source>
</evidence>
<evidence type="ECO:0000256" key="2">
    <source>
        <dbReference type="ARBA" id="ARBA00022525"/>
    </source>
</evidence>
<accession>A0AAW0N0M7</accession>
<comment type="caution">
    <text evidence="5">The sequence shown here is derived from an EMBL/GenBank/DDBJ whole genome shotgun (WGS) entry which is preliminary data.</text>
</comment>
<dbReference type="PROSITE" id="PS50871">
    <property type="entry name" value="C1Q"/>
    <property type="match status" value="1"/>
</dbReference>
<dbReference type="EMBL" id="JBBPFD010000020">
    <property type="protein sequence ID" value="KAK7883865.1"/>
    <property type="molecule type" value="Genomic_DNA"/>
</dbReference>
<keyword evidence="6" id="KW-1185">Reference proteome</keyword>
<dbReference type="InterPro" id="IPR001073">
    <property type="entry name" value="C1q_dom"/>
</dbReference>
<reference evidence="6" key="1">
    <citation type="submission" date="2024-04" db="EMBL/GenBank/DDBJ databases">
        <title>Salinicola lusitanus LLJ914,a marine bacterium isolated from the Okinawa Trough.</title>
        <authorList>
            <person name="Li J."/>
        </authorList>
    </citation>
    <scope>NUCLEOTIDE SEQUENCE [LARGE SCALE GENOMIC DNA]</scope>
</reference>